<comment type="caution">
    <text evidence="1">The sequence shown here is derived from an EMBL/GenBank/DDBJ whole genome shotgun (WGS) entry which is preliminary data.</text>
</comment>
<dbReference type="EMBL" id="BNDV01000008">
    <property type="protein sequence ID" value="GHI14557.1"/>
    <property type="molecule type" value="Genomic_DNA"/>
</dbReference>
<reference evidence="2" key="1">
    <citation type="submission" date="2020-09" db="EMBL/GenBank/DDBJ databases">
        <title>Whole genome shotgun sequence of Streptomyces cinnamonensis NBRC 15873.</title>
        <authorList>
            <person name="Komaki H."/>
            <person name="Tamura T."/>
        </authorList>
    </citation>
    <scope>NUCLEOTIDE SEQUENCE [LARGE SCALE GENOMIC DNA]</scope>
    <source>
        <strain evidence="2">NBRC 15873</strain>
    </source>
</reference>
<evidence type="ECO:0000313" key="1">
    <source>
        <dbReference type="EMBL" id="GHI14557.1"/>
    </source>
</evidence>
<dbReference type="GeneID" id="86952052"/>
<gene>
    <name evidence="1" type="ORF">Scinn_40200</name>
</gene>
<evidence type="ECO:0000313" key="2">
    <source>
        <dbReference type="Proteomes" id="UP000660554"/>
    </source>
</evidence>
<dbReference type="Proteomes" id="UP000660554">
    <property type="component" value="Unassembled WGS sequence"/>
</dbReference>
<name>A0ABQ3NP40_STRVG</name>
<organism evidence="1 2">
    <name type="scientific">Streptomyces virginiae</name>
    <name type="common">Streptomyces cinnamonensis</name>
    <dbReference type="NCBI Taxonomy" id="1961"/>
    <lineage>
        <taxon>Bacteria</taxon>
        <taxon>Bacillati</taxon>
        <taxon>Actinomycetota</taxon>
        <taxon>Actinomycetes</taxon>
        <taxon>Kitasatosporales</taxon>
        <taxon>Streptomycetaceae</taxon>
        <taxon>Streptomyces</taxon>
    </lineage>
</organism>
<dbReference type="RefSeq" id="WP_191869498.1">
    <property type="nucleotide sequence ID" value="NZ_BMRU01000023.1"/>
</dbReference>
<sequence>MTLDELPLAPVSTRPDEATDGYVVALDAAGVPTGLGVAGAPGASPAASAAGGSLPPAVLLPARLTLDELLTSEAVTLLPLNPFGAVVIGPSGILGVLEHPTIARHCAGVDVPPGRTRSNLAHPEDGVLAGVVGVPVARLLCRCGRLNQVTLYDPDYPPACPGDGAGHPLEPQER</sequence>
<protein>
    <submittedName>
        <fullName evidence="1">Uncharacterized protein</fullName>
    </submittedName>
</protein>
<proteinExistence type="predicted"/>
<accession>A0ABQ3NP40</accession>
<keyword evidence="2" id="KW-1185">Reference proteome</keyword>